<evidence type="ECO:0000313" key="2">
    <source>
        <dbReference type="Proteomes" id="UP000076154"/>
    </source>
</evidence>
<dbReference type="Proteomes" id="UP000076154">
    <property type="component" value="Unassembled WGS sequence"/>
</dbReference>
<dbReference type="EMBL" id="LUEZ02000048">
    <property type="protein sequence ID" value="RDB22954.1"/>
    <property type="molecule type" value="Genomic_DNA"/>
</dbReference>
<reference evidence="1" key="1">
    <citation type="submission" date="2018-04" db="EMBL/GenBank/DDBJ databases">
        <title>Whole genome sequencing of Hypsizygus marmoreus.</title>
        <authorList>
            <person name="Choi I.-G."/>
            <person name="Min B."/>
            <person name="Kim J.-G."/>
            <person name="Kim S."/>
            <person name="Oh Y.-L."/>
            <person name="Kong W.-S."/>
            <person name="Park H."/>
            <person name="Jeong J."/>
            <person name="Song E.-S."/>
        </authorList>
    </citation>
    <scope>NUCLEOTIDE SEQUENCE [LARGE SCALE GENOMIC DNA]</scope>
    <source>
        <strain evidence="1">51987-8</strain>
    </source>
</reference>
<evidence type="ECO:0000313" key="1">
    <source>
        <dbReference type="EMBL" id="RDB22954.1"/>
    </source>
</evidence>
<proteinExistence type="predicted"/>
<comment type="caution">
    <text evidence="1">The sequence shown here is derived from an EMBL/GenBank/DDBJ whole genome shotgun (WGS) entry which is preliminary data.</text>
</comment>
<gene>
    <name evidence="1" type="ORF">Hypma_009805</name>
</gene>
<accession>A0A369JUE5</accession>
<name>A0A369JUE5_HYPMA</name>
<dbReference type="InParanoid" id="A0A369JUE5"/>
<keyword evidence="2" id="KW-1185">Reference proteome</keyword>
<protein>
    <submittedName>
        <fullName evidence="1">Uncharacterized protein</fullName>
    </submittedName>
</protein>
<organism evidence="1 2">
    <name type="scientific">Hypsizygus marmoreus</name>
    <name type="common">White beech mushroom</name>
    <name type="synonym">Agaricus marmoreus</name>
    <dbReference type="NCBI Taxonomy" id="39966"/>
    <lineage>
        <taxon>Eukaryota</taxon>
        <taxon>Fungi</taxon>
        <taxon>Dikarya</taxon>
        <taxon>Basidiomycota</taxon>
        <taxon>Agaricomycotina</taxon>
        <taxon>Agaricomycetes</taxon>
        <taxon>Agaricomycetidae</taxon>
        <taxon>Agaricales</taxon>
        <taxon>Tricholomatineae</taxon>
        <taxon>Lyophyllaceae</taxon>
        <taxon>Hypsizygus</taxon>
    </lineage>
</organism>
<feature type="non-terminal residue" evidence="1">
    <location>
        <position position="1"/>
    </location>
</feature>
<sequence length="12" mass="1463">TVIFHDPIFKFV</sequence>